<dbReference type="PANTHER" id="PTHR10876">
    <property type="entry name" value="ZINC FINGER PROTEIN ZPR1"/>
    <property type="match status" value="1"/>
</dbReference>
<dbReference type="PANTHER" id="PTHR10876:SF0">
    <property type="entry name" value="ZINC FINGER PROTEIN ZPR1"/>
    <property type="match status" value="1"/>
</dbReference>
<reference evidence="6" key="1">
    <citation type="submission" date="2021-01" db="EMBL/GenBank/DDBJ databases">
        <authorList>
            <person name="Corre E."/>
            <person name="Pelletier E."/>
            <person name="Niang G."/>
            <person name="Scheremetjew M."/>
            <person name="Finn R."/>
            <person name="Kale V."/>
            <person name="Holt S."/>
            <person name="Cochrane G."/>
            <person name="Meng A."/>
            <person name="Brown T."/>
            <person name="Cohen L."/>
        </authorList>
    </citation>
    <scope>NUCLEOTIDE SEQUENCE</scope>
    <source>
        <strain evidence="6">NIES-2562</strain>
    </source>
</reference>
<dbReference type="InterPro" id="IPR042451">
    <property type="entry name" value="ZPR1_A/B_dom"/>
</dbReference>
<evidence type="ECO:0000256" key="4">
    <source>
        <dbReference type="ARBA" id="ARBA00022833"/>
    </source>
</evidence>
<organism evidence="6">
    <name type="scientific">Palpitomonas bilix</name>
    <dbReference type="NCBI Taxonomy" id="652834"/>
    <lineage>
        <taxon>Eukaryota</taxon>
        <taxon>Eukaryota incertae sedis</taxon>
    </lineage>
</organism>
<evidence type="ECO:0000313" key="6">
    <source>
        <dbReference type="EMBL" id="CAE0253511.1"/>
    </source>
</evidence>
<gene>
    <name evidence="6" type="ORF">PBIL07802_LOCUS15746</name>
</gene>
<proteinExistence type="inferred from homology"/>
<dbReference type="InterPro" id="IPR040141">
    <property type="entry name" value="ZPR1"/>
</dbReference>
<dbReference type="SMART" id="SM00709">
    <property type="entry name" value="Zpr1"/>
    <property type="match status" value="1"/>
</dbReference>
<evidence type="ECO:0000256" key="3">
    <source>
        <dbReference type="ARBA" id="ARBA00022771"/>
    </source>
</evidence>
<evidence type="ECO:0000259" key="5">
    <source>
        <dbReference type="SMART" id="SM00709"/>
    </source>
</evidence>
<dbReference type="InterPro" id="IPR056180">
    <property type="entry name" value="ZPR1_jr_dom"/>
</dbReference>
<keyword evidence="3" id="KW-0863">Zinc-finger</keyword>
<dbReference type="Gene3D" id="2.60.120.1040">
    <property type="entry name" value="ZPR1, A/B domain"/>
    <property type="match status" value="1"/>
</dbReference>
<evidence type="ECO:0000256" key="2">
    <source>
        <dbReference type="ARBA" id="ARBA00022723"/>
    </source>
</evidence>
<sequence length="238" mass="26479">MPFGLISDSKGFDDICNTLLEKPEKARDHLYFSSVCLKCRTKGESRMMVVPLLNGCQNAVSVFKCSKCGNVEKSLQTSKNACDRGVKITVDCACQEDVQRLVQKGEHASIEIPELGFEMTAGSMGPFTTSVQGILARAAVHLNEMKTMIVGEENADDRKEAFQQFLRKLDEYSLGGSPFTMIIDDISGNSYAVHTAEELGSKLKVEWYERSSAQEEQVSLDADRRMTLEVDRFLPTEL</sequence>
<protein>
    <recommendedName>
        <fullName evidence="5">Zinc finger ZPR1-type domain-containing protein</fullName>
    </recommendedName>
</protein>
<dbReference type="Pfam" id="PF22794">
    <property type="entry name" value="jr-ZPR1"/>
    <property type="match status" value="1"/>
</dbReference>
<dbReference type="AlphaFoldDB" id="A0A7S3G8Z9"/>
<evidence type="ECO:0000256" key="1">
    <source>
        <dbReference type="ARBA" id="ARBA00008354"/>
    </source>
</evidence>
<dbReference type="GO" id="GO:0005634">
    <property type="term" value="C:nucleus"/>
    <property type="evidence" value="ECO:0007669"/>
    <property type="project" value="TreeGrafter"/>
</dbReference>
<dbReference type="InterPro" id="IPR004457">
    <property type="entry name" value="Znf_ZPR1"/>
</dbReference>
<feature type="domain" description="Zinc finger ZPR1-type" evidence="5">
    <location>
        <begin position="34"/>
        <end position="194"/>
    </location>
</feature>
<keyword evidence="2" id="KW-0479">Metal-binding</keyword>
<dbReference type="EMBL" id="HBIB01024044">
    <property type="protein sequence ID" value="CAE0253511.1"/>
    <property type="molecule type" value="Transcribed_RNA"/>
</dbReference>
<dbReference type="GO" id="GO:0008270">
    <property type="term" value="F:zinc ion binding"/>
    <property type="evidence" value="ECO:0007669"/>
    <property type="project" value="UniProtKB-KW"/>
</dbReference>
<keyword evidence="4" id="KW-0862">Zinc</keyword>
<name>A0A7S3G8Z9_9EUKA</name>
<accession>A0A7S3G8Z9</accession>
<comment type="similarity">
    <text evidence="1">Belongs to the ZPR1 family.</text>
</comment>